<evidence type="ECO:0000256" key="6">
    <source>
        <dbReference type="ARBA" id="ARBA00022842"/>
    </source>
</evidence>
<name>A0AAD2FGN3_9STRA</name>
<dbReference type="SUPFAM" id="SSF56655">
    <property type="entry name" value="Carbohydrate phosphatase"/>
    <property type="match status" value="1"/>
</dbReference>
<evidence type="ECO:0000256" key="9">
    <source>
        <dbReference type="ARBA" id="ARBA00044484"/>
    </source>
</evidence>
<keyword evidence="12" id="KW-1185">Reference proteome</keyword>
<keyword evidence="5" id="KW-0378">Hydrolase</keyword>
<dbReference type="EC" id="3.1.3.7" evidence="3"/>
<keyword evidence="6 10" id="KW-0460">Magnesium</keyword>
<evidence type="ECO:0000256" key="1">
    <source>
        <dbReference type="ARBA" id="ARBA00001946"/>
    </source>
</evidence>
<evidence type="ECO:0000256" key="4">
    <source>
        <dbReference type="ARBA" id="ARBA00022723"/>
    </source>
</evidence>
<evidence type="ECO:0000256" key="7">
    <source>
        <dbReference type="ARBA" id="ARBA00044466"/>
    </source>
</evidence>
<evidence type="ECO:0000256" key="8">
    <source>
        <dbReference type="ARBA" id="ARBA00044479"/>
    </source>
</evidence>
<dbReference type="GO" id="GO:0046854">
    <property type="term" value="P:phosphatidylinositol phosphate biosynthetic process"/>
    <property type="evidence" value="ECO:0007669"/>
    <property type="project" value="InterPro"/>
</dbReference>
<proteinExistence type="inferred from homology"/>
<comment type="catalytic activity">
    <reaction evidence="8">
        <text>adenosine 3',5'-bisphosphate + H2O = AMP + phosphate</text>
        <dbReference type="Rhea" id="RHEA:10040"/>
        <dbReference type="ChEBI" id="CHEBI:15377"/>
        <dbReference type="ChEBI" id="CHEBI:43474"/>
        <dbReference type="ChEBI" id="CHEBI:58343"/>
        <dbReference type="ChEBI" id="CHEBI:456215"/>
        <dbReference type="EC" id="3.1.3.7"/>
    </reaction>
    <physiologicalReaction direction="left-to-right" evidence="8">
        <dbReference type="Rhea" id="RHEA:10041"/>
    </physiologicalReaction>
</comment>
<comment type="similarity">
    <text evidence="2">Belongs to the inositol monophosphatase superfamily.</text>
</comment>
<dbReference type="Gene3D" id="3.40.190.80">
    <property type="match status" value="1"/>
</dbReference>
<dbReference type="GO" id="GO:0000103">
    <property type="term" value="P:sulfate assimilation"/>
    <property type="evidence" value="ECO:0007669"/>
    <property type="project" value="TreeGrafter"/>
</dbReference>
<comment type="caution">
    <text evidence="11">The sequence shown here is derived from an EMBL/GenBank/DDBJ whole genome shotgun (WGS) entry which is preliminary data.</text>
</comment>
<evidence type="ECO:0000256" key="5">
    <source>
        <dbReference type="ARBA" id="ARBA00022801"/>
    </source>
</evidence>
<dbReference type="InterPro" id="IPR006239">
    <property type="entry name" value="DPNP"/>
</dbReference>
<evidence type="ECO:0000256" key="3">
    <source>
        <dbReference type="ARBA" id="ARBA00012633"/>
    </source>
</evidence>
<evidence type="ECO:0000313" key="12">
    <source>
        <dbReference type="Proteomes" id="UP001295423"/>
    </source>
</evidence>
<accession>A0AAD2FGN3</accession>
<dbReference type="GO" id="GO:0046872">
    <property type="term" value="F:metal ion binding"/>
    <property type="evidence" value="ECO:0007669"/>
    <property type="project" value="UniProtKB-KW"/>
</dbReference>
<gene>
    <name evidence="11" type="ORF">CYCCA115_LOCUS6381</name>
</gene>
<dbReference type="Proteomes" id="UP001295423">
    <property type="component" value="Unassembled WGS sequence"/>
</dbReference>
<dbReference type="CDD" id="cd01517">
    <property type="entry name" value="PAP_phosphatase"/>
    <property type="match status" value="1"/>
</dbReference>
<feature type="binding site" evidence="10">
    <location>
        <position position="140"/>
    </location>
    <ligand>
        <name>Mg(2+)</name>
        <dbReference type="ChEBI" id="CHEBI:18420"/>
        <label>1</label>
        <note>catalytic</note>
    </ligand>
</feature>
<comment type="cofactor">
    <cofactor evidence="1 10">
        <name>Mg(2+)</name>
        <dbReference type="ChEBI" id="CHEBI:18420"/>
    </cofactor>
</comment>
<dbReference type="PANTHER" id="PTHR43200:SF6">
    <property type="entry name" value="3'(2'),5'-BISPHOSPHATE NUCLEOTIDASE"/>
    <property type="match status" value="1"/>
</dbReference>
<dbReference type="GO" id="GO:0008441">
    <property type="term" value="F:3'(2'),5'-bisphosphate nucleotidase activity"/>
    <property type="evidence" value="ECO:0007669"/>
    <property type="project" value="UniProtKB-EC"/>
</dbReference>
<organism evidence="11 12">
    <name type="scientific">Cylindrotheca closterium</name>
    <dbReference type="NCBI Taxonomy" id="2856"/>
    <lineage>
        <taxon>Eukaryota</taxon>
        <taxon>Sar</taxon>
        <taxon>Stramenopiles</taxon>
        <taxon>Ochrophyta</taxon>
        <taxon>Bacillariophyta</taxon>
        <taxon>Bacillariophyceae</taxon>
        <taxon>Bacillariophycidae</taxon>
        <taxon>Bacillariales</taxon>
        <taxon>Bacillariaceae</taxon>
        <taxon>Cylindrotheca</taxon>
    </lineage>
</organism>
<dbReference type="AlphaFoldDB" id="A0AAD2FGN3"/>
<protein>
    <recommendedName>
        <fullName evidence="3">3'(2'),5'-bisphosphate nucleotidase</fullName>
        <ecNumber evidence="3">3.1.3.7</ecNumber>
    </recommendedName>
</protein>
<dbReference type="InterPro" id="IPR051090">
    <property type="entry name" value="Inositol_monoP_superfamily"/>
</dbReference>
<feature type="binding site" evidence="10">
    <location>
        <position position="279"/>
    </location>
    <ligand>
        <name>Mg(2+)</name>
        <dbReference type="ChEBI" id="CHEBI:18420"/>
        <label>1</label>
        <note>catalytic</note>
    </ligand>
</feature>
<dbReference type="InterPro" id="IPR000760">
    <property type="entry name" value="Inositol_monophosphatase-like"/>
</dbReference>
<reference evidence="11" key="1">
    <citation type="submission" date="2023-08" db="EMBL/GenBank/DDBJ databases">
        <authorList>
            <person name="Audoor S."/>
            <person name="Bilcke G."/>
        </authorList>
    </citation>
    <scope>NUCLEOTIDE SEQUENCE</scope>
</reference>
<evidence type="ECO:0000256" key="10">
    <source>
        <dbReference type="PIRSR" id="PIRSR600760-2"/>
    </source>
</evidence>
<dbReference type="Pfam" id="PF00459">
    <property type="entry name" value="Inositol_P"/>
    <property type="match status" value="1"/>
</dbReference>
<feature type="binding site" evidence="10">
    <location>
        <position position="138"/>
    </location>
    <ligand>
        <name>Mg(2+)</name>
        <dbReference type="ChEBI" id="CHEBI:18420"/>
        <label>1</label>
        <note>catalytic</note>
    </ligand>
</feature>
<dbReference type="InterPro" id="IPR020550">
    <property type="entry name" value="Inositol_monophosphatase_CS"/>
</dbReference>
<dbReference type="Gene3D" id="3.30.540.10">
    <property type="entry name" value="Fructose-1,6-Bisphosphatase, subunit A, domain 1"/>
    <property type="match status" value="1"/>
</dbReference>
<evidence type="ECO:0000256" key="2">
    <source>
        <dbReference type="ARBA" id="ARBA00009759"/>
    </source>
</evidence>
<evidence type="ECO:0000313" key="11">
    <source>
        <dbReference type="EMBL" id="CAJ1939013.1"/>
    </source>
</evidence>
<dbReference type="PANTHER" id="PTHR43200">
    <property type="entry name" value="PHOSPHATASE"/>
    <property type="match status" value="1"/>
</dbReference>
<dbReference type="NCBIfam" id="TIGR01330">
    <property type="entry name" value="bisphos_HAL2"/>
    <property type="match status" value="1"/>
</dbReference>
<keyword evidence="4 10" id="KW-0479">Metal-binding</keyword>
<comment type="catalytic activity">
    <reaction evidence="9">
        <text>3'-phosphoadenylyl sulfate + H2O = adenosine 5'-phosphosulfate + phosphate</text>
        <dbReference type="Rhea" id="RHEA:77639"/>
        <dbReference type="ChEBI" id="CHEBI:15377"/>
        <dbReference type="ChEBI" id="CHEBI:43474"/>
        <dbReference type="ChEBI" id="CHEBI:58243"/>
        <dbReference type="ChEBI" id="CHEBI:58339"/>
        <dbReference type="EC" id="3.1.3.7"/>
    </reaction>
    <physiologicalReaction direction="left-to-right" evidence="9">
        <dbReference type="Rhea" id="RHEA:77640"/>
    </physiologicalReaction>
</comment>
<feature type="binding site" evidence="10">
    <location>
        <position position="73"/>
    </location>
    <ligand>
        <name>Mg(2+)</name>
        <dbReference type="ChEBI" id="CHEBI:18420"/>
        <label>1</label>
        <note>catalytic</note>
    </ligand>
</feature>
<dbReference type="PRINTS" id="PR00377">
    <property type="entry name" value="IMPHPHTASES"/>
</dbReference>
<dbReference type="EMBL" id="CAKOGP040000779">
    <property type="protein sequence ID" value="CAJ1939013.1"/>
    <property type="molecule type" value="Genomic_DNA"/>
</dbReference>
<dbReference type="PROSITE" id="PS00630">
    <property type="entry name" value="IMP_2"/>
    <property type="match status" value="1"/>
</dbReference>
<feature type="binding site" evidence="10">
    <location>
        <position position="141"/>
    </location>
    <ligand>
        <name>Mg(2+)</name>
        <dbReference type="ChEBI" id="CHEBI:18420"/>
        <label>1</label>
        <note>catalytic</note>
    </ligand>
</feature>
<sequence>MTFKTTRSKEVAVASQCVTIAAKLCQAVRLELASLQAMTKSDQSPVTIADFGAQCIIGNSLKEAFPQDELVAEEDADDLRAPEKKEQLAEITKYVNQTLTSHHGPSCAVTVKEESEILDSIDHGNGTPSESKRYWTCDPIDGTKGFLRGDQYAVCLALVENGSVVLGVMACPALEIDGTIGHLFIAETGNGAWRKPLTTTINENNEQPFTKIKVNTECDAMVQSFVASHGNHSEQEEVAQQLGIENVIRMDSQAKYAMVASGKASLYLRLSSYKENIWDHAAGKILVEEAGGKVTDRNGKELGFSEFKMTQNDGAVVTNGVLHEKVLEVLQKGNS</sequence>
<comment type="catalytic activity">
    <reaction evidence="7">
        <text>adenosine 2',5'-bisphosphate + H2O = AMP + phosphate</text>
        <dbReference type="Rhea" id="RHEA:77643"/>
        <dbReference type="ChEBI" id="CHEBI:15377"/>
        <dbReference type="ChEBI" id="CHEBI:43474"/>
        <dbReference type="ChEBI" id="CHEBI:194156"/>
        <dbReference type="ChEBI" id="CHEBI:456215"/>
        <dbReference type="EC" id="3.1.3.7"/>
    </reaction>
    <physiologicalReaction direction="left-to-right" evidence="7">
        <dbReference type="Rhea" id="RHEA:77644"/>
    </physiologicalReaction>
</comment>